<keyword evidence="2" id="KW-1185">Reference proteome</keyword>
<dbReference type="InterPro" id="IPR035225">
    <property type="entry name" value="DUF5338"/>
</dbReference>
<reference evidence="1 2" key="1">
    <citation type="journal article" date="2013" name="PLoS Genet.">
        <title>A gene transfer agent and a dynamic repertoire of secretion systems hold the keys to the explosive radiation of the emerging pathogen Bartonella.</title>
        <authorList>
            <person name="Guy L."/>
            <person name="Nystedt B."/>
            <person name="Toft C."/>
            <person name="Zaremba-Niedzwiedzka K."/>
            <person name="Berglund E.C."/>
            <person name="Granberg F."/>
            <person name="Naslund K."/>
            <person name="Eriksson A.S."/>
            <person name="Andersson S.G."/>
        </authorList>
    </citation>
    <scope>NUCLEOTIDE SEQUENCE [LARGE SCALE GENOMIC DNA]</scope>
    <source>
        <strain evidence="1 2">Aust/NH1</strain>
    </source>
</reference>
<dbReference type="RefSeq" id="WP_015397452.1">
    <property type="nucleotide sequence ID" value="NC_020300.1"/>
</dbReference>
<organism evidence="1 2">
    <name type="scientific">Bartonella australis (strain Aust/NH1)</name>
    <dbReference type="NCBI Taxonomy" id="1094489"/>
    <lineage>
        <taxon>Bacteria</taxon>
        <taxon>Pseudomonadati</taxon>
        <taxon>Pseudomonadota</taxon>
        <taxon>Alphaproteobacteria</taxon>
        <taxon>Hyphomicrobiales</taxon>
        <taxon>Bartonellaceae</taxon>
        <taxon>Bartonella</taxon>
    </lineage>
</organism>
<sequence>MTEPPNTKSRRGEGRVTFLFHIEEFRELLTAGHGQIVIYENFGGRAKLGMSYSQFSRYINRYIKGKKEERRQRSSRKFASSTLSDPL</sequence>
<accession>M1NRI3</accession>
<name>M1NRI3_BARAA</name>
<dbReference type="KEGG" id="baus:BAnh1_00500"/>
<dbReference type="AlphaFoldDB" id="M1NRI3"/>
<protein>
    <submittedName>
        <fullName evidence="1">Conjugal transfer protein TraK</fullName>
    </submittedName>
</protein>
<dbReference type="Proteomes" id="UP000011729">
    <property type="component" value="Chromosome"/>
</dbReference>
<dbReference type="Pfam" id="PF17273">
    <property type="entry name" value="DUF5338"/>
    <property type="match status" value="1"/>
</dbReference>
<evidence type="ECO:0000313" key="2">
    <source>
        <dbReference type="Proteomes" id="UP000011729"/>
    </source>
</evidence>
<dbReference type="HOGENOM" id="CLU_2477027_0_0_5"/>
<dbReference type="EMBL" id="CP003123">
    <property type="protein sequence ID" value="AGF73943.1"/>
    <property type="molecule type" value="Genomic_DNA"/>
</dbReference>
<dbReference type="STRING" id="1094489.BAnh1_00500"/>
<proteinExistence type="predicted"/>
<gene>
    <name evidence="1" type="primary">traK</name>
    <name evidence="1" type="ordered locus">BAnh1_00500</name>
</gene>
<evidence type="ECO:0000313" key="1">
    <source>
        <dbReference type="EMBL" id="AGF73943.1"/>
    </source>
</evidence>